<name>A0A840CF68_9RHOB</name>
<dbReference type="EMBL" id="JACIEQ010000029">
    <property type="protein sequence ID" value="MBB4024176.1"/>
    <property type="molecule type" value="Genomic_DNA"/>
</dbReference>
<keyword evidence="1" id="KW-0413">Isomerase</keyword>
<proteinExistence type="predicted"/>
<dbReference type="GO" id="GO:0016855">
    <property type="term" value="F:racemase and epimerase activity, acting on amino acids and derivatives"/>
    <property type="evidence" value="ECO:0007669"/>
    <property type="project" value="InterPro"/>
</dbReference>
<dbReference type="Proteomes" id="UP000585681">
    <property type="component" value="Unassembled WGS sequence"/>
</dbReference>
<accession>A0A840CF68</accession>
<keyword evidence="3" id="KW-1185">Reference proteome</keyword>
<feature type="non-terminal residue" evidence="1">
    <location>
        <position position="28"/>
    </location>
</feature>
<dbReference type="AlphaFoldDB" id="A0A840CF68"/>
<dbReference type="Gene3D" id="3.40.50.1860">
    <property type="match status" value="1"/>
</dbReference>
<sequence length="28" mass="3091">MKRIGLIVPSSNTTMETEIPALLQRHPG</sequence>
<evidence type="ECO:0000313" key="1">
    <source>
        <dbReference type="EMBL" id="MBB4023940.1"/>
    </source>
</evidence>
<reference evidence="1" key="1">
    <citation type="submission" date="2020-08" db="EMBL/GenBank/DDBJ databases">
        <title>Genomic Encyclopedia of Type Strains, Phase IV (KMG-IV): sequencing the most valuable type-strain genomes for metagenomic binning, comparative biology and taxonomic classification.</title>
        <authorList>
            <person name="Goeker M."/>
        </authorList>
    </citation>
    <scope>NUCLEOTIDE SEQUENCE [LARGE SCALE GENOMIC DNA]</scope>
    <source>
        <strain evidence="1">DSM 105040</strain>
    </source>
</reference>
<protein>
    <submittedName>
        <fullName evidence="1">Maleate cis-trans isomerase</fullName>
    </submittedName>
</protein>
<gene>
    <name evidence="1" type="ORF">GGR17_003780</name>
    <name evidence="2" type="ORF">GGR17_004016</name>
</gene>
<comment type="caution">
    <text evidence="1">The sequence shown here is derived from an EMBL/GenBank/DDBJ whole genome shotgun (WGS) entry which is preliminary data.</text>
</comment>
<dbReference type="InterPro" id="IPR001920">
    <property type="entry name" value="Asp/Glu_race"/>
</dbReference>
<evidence type="ECO:0000313" key="2">
    <source>
        <dbReference type="EMBL" id="MBB4024176.1"/>
    </source>
</evidence>
<dbReference type="EMBL" id="JACIEQ010000015">
    <property type="protein sequence ID" value="MBB4023940.1"/>
    <property type="molecule type" value="Genomic_DNA"/>
</dbReference>
<organism evidence="1 3">
    <name type="scientific">Actibacterium naphthalenivorans</name>
    <dbReference type="NCBI Taxonomy" id="1614693"/>
    <lineage>
        <taxon>Bacteria</taxon>
        <taxon>Pseudomonadati</taxon>
        <taxon>Pseudomonadota</taxon>
        <taxon>Alphaproteobacteria</taxon>
        <taxon>Rhodobacterales</taxon>
        <taxon>Roseobacteraceae</taxon>
        <taxon>Actibacterium</taxon>
    </lineage>
</organism>
<evidence type="ECO:0000313" key="3">
    <source>
        <dbReference type="Proteomes" id="UP000585681"/>
    </source>
</evidence>